<organism evidence="1 2">
    <name type="scientific">Parabacteroides distasonis CL09T03C24</name>
    <dbReference type="NCBI Taxonomy" id="999417"/>
    <lineage>
        <taxon>Bacteria</taxon>
        <taxon>Pseudomonadati</taxon>
        <taxon>Bacteroidota</taxon>
        <taxon>Bacteroidia</taxon>
        <taxon>Bacteroidales</taxon>
        <taxon>Tannerellaceae</taxon>
        <taxon>Parabacteroides</taxon>
    </lineage>
</organism>
<dbReference type="EMBL" id="AGZN01000016">
    <property type="protein sequence ID" value="EKN28279.1"/>
    <property type="molecule type" value="Genomic_DNA"/>
</dbReference>
<dbReference type="Proteomes" id="UP000006262">
    <property type="component" value="Unassembled WGS sequence"/>
</dbReference>
<evidence type="ECO:0000313" key="1">
    <source>
        <dbReference type="EMBL" id="EKN28279.1"/>
    </source>
</evidence>
<dbReference type="AlphaFoldDB" id="A0AAD2YIQ6"/>
<protein>
    <submittedName>
        <fullName evidence="1">Uncharacterized protein</fullName>
    </submittedName>
</protein>
<comment type="caution">
    <text evidence="1">The sequence shown here is derived from an EMBL/GenBank/DDBJ whole genome shotgun (WGS) entry which is preliminary data.</text>
</comment>
<reference evidence="1 2" key="1">
    <citation type="submission" date="2012-02" db="EMBL/GenBank/DDBJ databases">
        <title>The Genome Sequence of Parabacteroides distasonis CL09T03C24.</title>
        <authorList>
            <consortium name="The Broad Institute Genome Sequencing Platform"/>
            <person name="Earl A."/>
            <person name="Ward D."/>
            <person name="Feldgarden M."/>
            <person name="Gevers D."/>
            <person name="Zitomersky N.L."/>
            <person name="Coyne M.J."/>
            <person name="Comstock L.E."/>
            <person name="Young S.K."/>
            <person name="Zeng Q."/>
            <person name="Gargeya S."/>
            <person name="Fitzgerald M."/>
            <person name="Haas B."/>
            <person name="Abouelleil A."/>
            <person name="Alvarado L."/>
            <person name="Arachchi H.M."/>
            <person name="Berlin A."/>
            <person name="Chapman S.B."/>
            <person name="Gearin G."/>
            <person name="Goldberg J."/>
            <person name="Griggs A."/>
            <person name="Gujja S."/>
            <person name="Hansen M."/>
            <person name="Heiman D."/>
            <person name="Howarth C."/>
            <person name="Larimer J."/>
            <person name="Lui A."/>
            <person name="MacDonald P.J.P."/>
            <person name="McCowen C."/>
            <person name="Montmayeur A."/>
            <person name="Murphy C."/>
            <person name="Neiman D."/>
            <person name="Pearson M."/>
            <person name="Priest M."/>
            <person name="Roberts A."/>
            <person name="Saif S."/>
            <person name="Shea T."/>
            <person name="Sisk P."/>
            <person name="Stolte C."/>
            <person name="Sykes S."/>
            <person name="Wortman J."/>
            <person name="Nusbaum C."/>
            <person name="Birren B."/>
        </authorList>
    </citation>
    <scope>NUCLEOTIDE SEQUENCE [LARGE SCALE GENOMIC DNA]</scope>
    <source>
        <strain evidence="1 2">CL09T03C24</strain>
    </source>
</reference>
<proteinExistence type="predicted"/>
<accession>A0AAD2YIQ6</accession>
<sequence length="30" mass="3659">MDRYFEKNDLKKREKSNIKAELGLRNVIHL</sequence>
<gene>
    <name evidence="1" type="ORF">HMPREF1059_01621</name>
</gene>
<evidence type="ECO:0000313" key="2">
    <source>
        <dbReference type="Proteomes" id="UP000006262"/>
    </source>
</evidence>
<name>A0AAD2YIQ6_PARDI</name>